<feature type="compositionally biased region" description="Basic residues" evidence="1">
    <location>
        <begin position="1"/>
        <end position="12"/>
    </location>
</feature>
<protein>
    <submittedName>
        <fullName evidence="2">Uncharacterized protein</fullName>
    </submittedName>
</protein>
<evidence type="ECO:0000313" key="2">
    <source>
        <dbReference type="EMBL" id="EJK56932.1"/>
    </source>
</evidence>
<evidence type="ECO:0000313" key="3">
    <source>
        <dbReference type="Proteomes" id="UP000266841"/>
    </source>
</evidence>
<organism evidence="2 3">
    <name type="scientific">Thalassiosira oceanica</name>
    <name type="common">Marine diatom</name>
    <dbReference type="NCBI Taxonomy" id="159749"/>
    <lineage>
        <taxon>Eukaryota</taxon>
        <taxon>Sar</taxon>
        <taxon>Stramenopiles</taxon>
        <taxon>Ochrophyta</taxon>
        <taxon>Bacillariophyta</taxon>
        <taxon>Coscinodiscophyceae</taxon>
        <taxon>Thalassiosirophycidae</taxon>
        <taxon>Thalassiosirales</taxon>
        <taxon>Thalassiosiraceae</taxon>
        <taxon>Thalassiosira</taxon>
    </lineage>
</organism>
<name>K0SE40_THAOC</name>
<dbReference type="AlphaFoldDB" id="K0SE40"/>
<sequence>CRRLGERRRGRRVSPVPATDDRLDEFWPSRPPSSPSSVCIIDPFAYRPSSSVSGLMQRAAGGQQPRQLWVSPRGGTAGVRGYVPHLTRAKLVNFDRPKQVEIVAPDRTSGIKAGRFQNWVCGMFSPYKSYASSY</sequence>
<reference evidence="2 3" key="1">
    <citation type="journal article" date="2012" name="Genome Biol.">
        <title>Genome and low-iron response of an oceanic diatom adapted to chronic iron limitation.</title>
        <authorList>
            <person name="Lommer M."/>
            <person name="Specht M."/>
            <person name="Roy A.S."/>
            <person name="Kraemer L."/>
            <person name="Andreson R."/>
            <person name="Gutowska M.A."/>
            <person name="Wolf J."/>
            <person name="Bergner S.V."/>
            <person name="Schilhabel M.B."/>
            <person name="Klostermeier U.C."/>
            <person name="Beiko R.G."/>
            <person name="Rosenstiel P."/>
            <person name="Hippler M."/>
            <person name="Laroche J."/>
        </authorList>
    </citation>
    <scope>NUCLEOTIDE SEQUENCE [LARGE SCALE GENOMIC DNA]</scope>
    <source>
        <strain evidence="2 3">CCMP1005</strain>
    </source>
</reference>
<keyword evidence="3" id="KW-1185">Reference proteome</keyword>
<proteinExistence type="predicted"/>
<dbReference type="EMBL" id="AGNL01030091">
    <property type="protein sequence ID" value="EJK56932.1"/>
    <property type="molecule type" value="Genomic_DNA"/>
</dbReference>
<evidence type="ECO:0000256" key="1">
    <source>
        <dbReference type="SAM" id="MobiDB-lite"/>
    </source>
</evidence>
<feature type="region of interest" description="Disordered" evidence="1">
    <location>
        <begin position="1"/>
        <end position="35"/>
    </location>
</feature>
<comment type="caution">
    <text evidence="2">The sequence shown here is derived from an EMBL/GenBank/DDBJ whole genome shotgun (WGS) entry which is preliminary data.</text>
</comment>
<gene>
    <name evidence="2" type="ORF">THAOC_23083</name>
</gene>
<feature type="non-terminal residue" evidence="2">
    <location>
        <position position="1"/>
    </location>
</feature>
<accession>K0SE40</accession>
<dbReference type="Proteomes" id="UP000266841">
    <property type="component" value="Unassembled WGS sequence"/>
</dbReference>